<evidence type="ECO:0000313" key="3">
    <source>
        <dbReference type="Proteomes" id="UP001501822"/>
    </source>
</evidence>
<organism evidence="2 3">
    <name type="scientific">Actinoallomurus spadix</name>
    <dbReference type="NCBI Taxonomy" id="79912"/>
    <lineage>
        <taxon>Bacteria</taxon>
        <taxon>Bacillati</taxon>
        <taxon>Actinomycetota</taxon>
        <taxon>Actinomycetes</taxon>
        <taxon>Streptosporangiales</taxon>
        <taxon>Thermomonosporaceae</taxon>
        <taxon>Actinoallomurus</taxon>
    </lineage>
</organism>
<dbReference type="InterPro" id="IPR000600">
    <property type="entry name" value="ROK"/>
</dbReference>
<name>A0ABN0X6A6_9ACTN</name>
<keyword evidence="3" id="KW-1185">Reference proteome</keyword>
<protein>
    <submittedName>
        <fullName evidence="2">ROK family protein</fullName>
    </submittedName>
</protein>
<sequence length="308" mass="32114">MTGCVLAVDIGGTKLAVAHVEPGGRIAAYERMATPQPPHAEAETLWRTMLSLIDRLPDTRPVGVGVGCGGPMSWPGGKVSPLNIPAWRGFPLRERLQERYPGLPVRIHNDAVAVAVGEHWRGAGRGRTDMLGMVVSTGVGGGLILGGRLVDGVSGNAGHIGHVIVDHEGPSCECGGRGCLEAIARGPGLAAWAREQGWTGETAKELADDAARGHPIAVRAMNRAGWALGVAIASATHLCDLEVVAIGGGLSQAGPLLFRPLEDTLRAHARMDFARQARVVPAALGQTAGLIGAAAFVLAEDRYWTVDE</sequence>
<dbReference type="Gene3D" id="3.30.420.40">
    <property type="match status" value="2"/>
</dbReference>
<accession>A0ABN0X6A6</accession>
<dbReference type="PANTHER" id="PTHR18964">
    <property type="entry name" value="ROK (REPRESSOR, ORF, KINASE) FAMILY"/>
    <property type="match status" value="1"/>
</dbReference>
<dbReference type="Proteomes" id="UP001501822">
    <property type="component" value="Unassembled WGS sequence"/>
</dbReference>
<evidence type="ECO:0000313" key="2">
    <source>
        <dbReference type="EMBL" id="GAA0356072.1"/>
    </source>
</evidence>
<dbReference type="Pfam" id="PF00480">
    <property type="entry name" value="ROK"/>
    <property type="match status" value="1"/>
</dbReference>
<dbReference type="InterPro" id="IPR043129">
    <property type="entry name" value="ATPase_NBD"/>
</dbReference>
<evidence type="ECO:0000256" key="1">
    <source>
        <dbReference type="ARBA" id="ARBA00006479"/>
    </source>
</evidence>
<dbReference type="EMBL" id="BAAABM010000047">
    <property type="protein sequence ID" value="GAA0356072.1"/>
    <property type="molecule type" value="Genomic_DNA"/>
</dbReference>
<comment type="caution">
    <text evidence="2">The sequence shown here is derived from an EMBL/GenBank/DDBJ whole genome shotgun (WGS) entry which is preliminary data.</text>
</comment>
<proteinExistence type="inferred from homology"/>
<dbReference type="RefSeq" id="WP_252802112.1">
    <property type="nucleotide sequence ID" value="NZ_BAAABM010000047.1"/>
</dbReference>
<dbReference type="PROSITE" id="PS01125">
    <property type="entry name" value="ROK"/>
    <property type="match status" value="1"/>
</dbReference>
<dbReference type="InterPro" id="IPR049874">
    <property type="entry name" value="ROK_cs"/>
</dbReference>
<dbReference type="SUPFAM" id="SSF53067">
    <property type="entry name" value="Actin-like ATPase domain"/>
    <property type="match status" value="1"/>
</dbReference>
<gene>
    <name evidence="2" type="ORF">GCM10010151_52120</name>
</gene>
<comment type="similarity">
    <text evidence="1">Belongs to the ROK (NagC/XylR) family.</text>
</comment>
<dbReference type="PANTHER" id="PTHR18964:SF169">
    <property type="entry name" value="N-ACETYLMANNOSAMINE KINASE"/>
    <property type="match status" value="1"/>
</dbReference>
<reference evidence="2 3" key="1">
    <citation type="journal article" date="2019" name="Int. J. Syst. Evol. Microbiol.">
        <title>The Global Catalogue of Microorganisms (GCM) 10K type strain sequencing project: providing services to taxonomists for standard genome sequencing and annotation.</title>
        <authorList>
            <consortium name="The Broad Institute Genomics Platform"/>
            <consortium name="The Broad Institute Genome Sequencing Center for Infectious Disease"/>
            <person name="Wu L."/>
            <person name="Ma J."/>
        </authorList>
    </citation>
    <scope>NUCLEOTIDE SEQUENCE [LARGE SCALE GENOMIC DNA]</scope>
    <source>
        <strain evidence="2 3">JCM 3146</strain>
    </source>
</reference>